<evidence type="ECO:0000256" key="1">
    <source>
        <dbReference type="ARBA" id="ARBA00022679"/>
    </source>
</evidence>
<dbReference type="InterPro" id="IPR045039">
    <property type="entry name" value="NSI-like"/>
</dbReference>
<evidence type="ECO:0000256" key="2">
    <source>
        <dbReference type="ARBA" id="ARBA00023315"/>
    </source>
</evidence>
<dbReference type="PROSITE" id="PS51186">
    <property type="entry name" value="GNAT"/>
    <property type="match status" value="1"/>
</dbReference>
<dbReference type="GO" id="GO:0016746">
    <property type="term" value="F:acyltransferase activity"/>
    <property type="evidence" value="ECO:0007669"/>
    <property type="project" value="UniProtKB-KW"/>
</dbReference>
<organism evidence="4 5">
    <name type="scientific">Nocardia albiluteola</name>
    <dbReference type="NCBI Taxonomy" id="2842303"/>
    <lineage>
        <taxon>Bacteria</taxon>
        <taxon>Bacillati</taxon>
        <taxon>Actinomycetota</taxon>
        <taxon>Actinomycetes</taxon>
        <taxon>Mycobacteriales</taxon>
        <taxon>Nocardiaceae</taxon>
        <taxon>Nocardia</taxon>
    </lineage>
</organism>
<keyword evidence="1 4" id="KW-0808">Transferase</keyword>
<reference evidence="4 5" key="1">
    <citation type="submission" date="2021-06" db="EMBL/GenBank/DDBJ databases">
        <title>Actinomycetes sequencing.</title>
        <authorList>
            <person name="Shan Q."/>
        </authorList>
    </citation>
    <scope>NUCLEOTIDE SEQUENCE [LARGE SCALE GENOMIC DNA]</scope>
    <source>
        <strain evidence="4 5">NEAU-G5</strain>
    </source>
</reference>
<evidence type="ECO:0000313" key="4">
    <source>
        <dbReference type="EMBL" id="MBU3063144.1"/>
    </source>
</evidence>
<accession>A0ABS6AYR1</accession>
<feature type="domain" description="N-acetyltransferase" evidence="3">
    <location>
        <begin position="124"/>
        <end position="260"/>
    </location>
</feature>
<dbReference type="InterPro" id="IPR016181">
    <property type="entry name" value="Acyl_CoA_acyltransferase"/>
</dbReference>
<dbReference type="Gene3D" id="3.40.630.30">
    <property type="match status" value="1"/>
</dbReference>
<protein>
    <submittedName>
        <fullName evidence="4">GNAT family N-acetyltransferase</fullName>
        <ecNumber evidence="4">2.3.1.-</ecNumber>
    </submittedName>
</protein>
<evidence type="ECO:0000313" key="5">
    <source>
        <dbReference type="Proteomes" id="UP000733379"/>
    </source>
</evidence>
<dbReference type="Pfam" id="PF00583">
    <property type="entry name" value="Acetyltransf_1"/>
    <property type="match status" value="1"/>
</dbReference>
<dbReference type="Gene3D" id="1.10.287.1080">
    <property type="entry name" value="MazG-like"/>
    <property type="match status" value="1"/>
</dbReference>
<dbReference type="InterPro" id="IPR000182">
    <property type="entry name" value="GNAT_dom"/>
</dbReference>
<dbReference type="SUPFAM" id="SSF101386">
    <property type="entry name" value="all-alpha NTP pyrophosphatases"/>
    <property type="match status" value="1"/>
</dbReference>
<evidence type="ECO:0000259" key="3">
    <source>
        <dbReference type="PROSITE" id="PS51186"/>
    </source>
</evidence>
<dbReference type="PANTHER" id="PTHR43626">
    <property type="entry name" value="ACYL-COA N-ACYLTRANSFERASE"/>
    <property type="match status" value="1"/>
</dbReference>
<name>A0ABS6AYR1_9NOCA</name>
<dbReference type="EC" id="2.3.1.-" evidence="4"/>
<comment type="caution">
    <text evidence="4">The sequence shown here is derived from an EMBL/GenBank/DDBJ whole genome shotgun (WGS) entry which is preliminary data.</text>
</comment>
<dbReference type="EMBL" id="JAHKNI010000005">
    <property type="protein sequence ID" value="MBU3063144.1"/>
    <property type="molecule type" value="Genomic_DNA"/>
</dbReference>
<keyword evidence="2 4" id="KW-0012">Acyltransferase</keyword>
<dbReference type="Proteomes" id="UP000733379">
    <property type="component" value="Unassembled WGS sequence"/>
</dbReference>
<dbReference type="PANTHER" id="PTHR43626:SF4">
    <property type="entry name" value="GCN5-RELATED N-ACETYLTRANSFERASE 2, CHLOROPLASTIC"/>
    <property type="match status" value="1"/>
</dbReference>
<keyword evidence="5" id="KW-1185">Reference proteome</keyword>
<dbReference type="SUPFAM" id="SSF55729">
    <property type="entry name" value="Acyl-CoA N-acyltransferases (Nat)"/>
    <property type="match status" value="1"/>
</dbReference>
<sequence length="260" mass="27986">MDWAGLGAELDAVSQRYAHQHGFRRTKEWLMLKIAEEAGELVQCFLAASGQGRPRGKSPAELEDAVDDEIADLIGHAVLLAHHRGTDVQAVLDRKWLRRPQNHPETPKSTVPCWNSGPCAAVGERVRLVERAPTVVEYRQLRAAVGWSVPAAAECASAVAASLFSVVAEVEESAVGMARVIGDGVYAMVVDVVVAADYQRDGIGGLMMDSVVTWAKGQRIAHVGLVADDAVAGFYARWPMRGSGQFLRLDTAEGDVSSRA</sequence>
<gene>
    <name evidence="4" type="ORF">KO481_16610</name>
</gene>
<dbReference type="RefSeq" id="WP_215918064.1">
    <property type="nucleotide sequence ID" value="NZ_JAHKNI010000005.1"/>
</dbReference>
<proteinExistence type="predicted"/>